<feature type="transmembrane region" description="Helical" evidence="1">
    <location>
        <begin position="34"/>
        <end position="52"/>
    </location>
</feature>
<accession>A0A6M0RAF1</accession>
<organism evidence="2 3">
    <name type="scientific">Clostridium niameyense</name>
    <dbReference type="NCBI Taxonomy" id="1622073"/>
    <lineage>
        <taxon>Bacteria</taxon>
        <taxon>Bacillati</taxon>
        <taxon>Bacillota</taxon>
        <taxon>Clostridia</taxon>
        <taxon>Eubacteriales</taxon>
        <taxon>Clostridiaceae</taxon>
        <taxon>Clostridium</taxon>
    </lineage>
</organism>
<evidence type="ECO:0000313" key="3">
    <source>
        <dbReference type="Proteomes" id="UP000473885"/>
    </source>
</evidence>
<keyword evidence="1" id="KW-1133">Transmembrane helix</keyword>
<keyword evidence="1" id="KW-0812">Transmembrane</keyword>
<evidence type="ECO:0000256" key="1">
    <source>
        <dbReference type="SAM" id="Phobius"/>
    </source>
</evidence>
<dbReference type="AlphaFoldDB" id="A0A6M0RAF1"/>
<protein>
    <submittedName>
        <fullName evidence="2">Uncharacterized protein</fullName>
    </submittedName>
</protein>
<dbReference type="RefSeq" id="WP_163249314.1">
    <property type="nucleotide sequence ID" value="NZ_SXDP01000006.1"/>
</dbReference>
<dbReference type="Proteomes" id="UP000473885">
    <property type="component" value="Unassembled WGS sequence"/>
</dbReference>
<gene>
    <name evidence="2" type="ORF">FDF74_08415</name>
</gene>
<keyword evidence="1" id="KW-0472">Membrane</keyword>
<reference evidence="2 3" key="1">
    <citation type="submission" date="2019-04" db="EMBL/GenBank/DDBJ databases">
        <title>Genome sequencing of Clostridium botulinum Groups I-IV and Clostridium butyricum.</title>
        <authorList>
            <person name="Brunt J."/>
            <person name="Van Vliet A.H.M."/>
            <person name="Stringer S.C."/>
            <person name="Carter A.T."/>
            <person name="Peck M.W."/>
        </authorList>
    </citation>
    <scope>NUCLEOTIDE SEQUENCE [LARGE SCALE GENOMIC DNA]</scope>
    <source>
        <strain evidence="2 3">IFR 18/094</strain>
    </source>
</reference>
<dbReference type="EMBL" id="SXDP01000006">
    <property type="protein sequence ID" value="NEZ47231.1"/>
    <property type="molecule type" value="Genomic_DNA"/>
</dbReference>
<proteinExistence type="predicted"/>
<name>A0A6M0RAF1_9CLOT</name>
<evidence type="ECO:0000313" key="2">
    <source>
        <dbReference type="EMBL" id="NEZ47231.1"/>
    </source>
</evidence>
<sequence>MEWIQKFIERGQYSSPENTFIIRNILIDCLSNNAYWICMFIGMGGVISYICGFKKGGKIAKFSIVIYWVVAAICSIE</sequence>
<comment type="caution">
    <text evidence="2">The sequence shown here is derived from an EMBL/GenBank/DDBJ whole genome shotgun (WGS) entry which is preliminary data.</text>
</comment>
<keyword evidence="3" id="KW-1185">Reference proteome</keyword>